<feature type="transmembrane region" description="Helical" evidence="9">
    <location>
        <begin position="62"/>
        <end position="89"/>
    </location>
</feature>
<sequence>MDKNIDIATEKRTNWFERQFKIKASGSTIKTEIIAGITTFIAMSYILFVNPTILGDAGLDKGAVFVATALTGVVGCLAMAFIANYPIAVAPGLGSNAFFAYSVVLGMGIPWQTALAGVFVASLLFMLVTVLKVREVVINAIPANLKAAMAVGIGLFIAFTGLKQGGIVVGSAKSFVTITSWSDPHVWLTVFGLIVTIVLLARKVPGALFIGLAATAIMGVVTGLIAMPHSIIASIPSLAPTFGVSIMNIHNVFNVQMAVVILVFFFSVFFDTTGTVIGLAQQAGFIKDNKMPKEVGKALFADSTSMIAGSVFGSTPTACYIESSTGIAAGGRTDFTAVVVAIMFVLSLFFSPLLAVVTSQVTAPILIIVGSFMMKSIANIDWSEFEISFAAFMIILCVPLTYNISYDLAFGLITYTITMIAAGKGKKCIRLCMSLRSYSYYYSSQCTNYLLNKGDYSWINQL</sequence>
<feature type="transmembrane region" description="Helical" evidence="9">
    <location>
        <begin position="109"/>
        <end position="131"/>
    </location>
</feature>
<evidence type="ECO:0000256" key="4">
    <source>
        <dbReference type="ARBA" id="ARBA00022475"/>
    </source>
</evidence>
<dbReference type="PANTHER" id="PTHR43337:SF11">
    <property type="entry name" value="GUANINE_HYPOXANTHINE PERMEASE PBUG"/>
    <property type="match status" value="1"/>
</dbReference>
<comment type="subcellular location">
    <subcellularLocation>
        <location evidence="1 8">Cell membrane</location>
        <topology evidence="1 8">Multi-pass membrane protein</topology>
    </subcellularLocation>
</comment>
<dbReference type="InterPro" id="IPR026033">
    <property type="entry name" value="Azg-like_bact_archaea"/>
</dbReference>
<feature type="transmembrane region" description="Helical" evidence="9">
    <location>
        <begin position="33"/>
        <end position="50"/>
    </location>
</feature>
<accession>A0ABN6GJ35</accession>
<name>A0ABN6GJ35_LATCU</name>
<dbReference type="InterPro" id="IPR045018">
    <property type="entry name" value="Azg-like"/>
</dbReference>
<keyword evidence="5 8" id="KW-0812">Transmembrane</keyword>
<evidence type="ECO:0000256" key="3">
    <source>
        <dbReference type="ARBA" id="ARBA00022448"/>
    </source>
</evidence>
<keyword evidence="4 8" id="KW-1003">Cell membrane</keyword>
<dbReference type="PANTHER" id="PTHR43337">
    <property type="entry name" value="XANTHINE/URACIL PERMEASE C887.17-RELATED"/>
    <property type="match status" value="1"/>
</dbReference>
<feature type="transmembrane region" description="Helical" evidence="9">
    <location>
        <begin position="208"/>
        <end position="235"/>
    </location>
</feature>
<evidence type="ECO:0000256" key="5">
    <source>
        <dbReference type="ARBA" id="ARBA00022692"/>
    </source>
</evidence>
<gene>
    <name evidence="10" type="primary">yieG_2</name>
    <name evidence="10" type="ORF">LTWDN19_14610</name>
</gene>
<comment type="similarity">
    <text evidence="2 8">Belongs to the nucleobase:cation symporter-2 (NCS2) (TC 2.A.40) family. Azg-like subfamily.</text>
</comment>
<dbReference type="EMBL" id="AP024685">
    <property type="protein sequence ID" value="BCX30894.1"/>
    <property type="molecule type" value="Genomic_DNA"/>
</dbReference>
<evidence type="ECO:0000313" key="11">
    <source>
        <dbReference type="Proteomes" id="UP000825100"/>
    </source>
</evidence>
<evidence type="ECO:0000256" key="9">
    <source>
        <dbReference type="SAM" id="Phobius"/>
    </source>
</evidence>
<evidence type="ECO:0000256" key="7">
    <source>
        <dbReference type="ARBA" id="ARBA00023136"/>
    </source>
</evidence>
<feature type="transmembrane region" description="Helical" evidence="9">
    <location>
        <begin position="255"/>
        <end position="280"/>
    </location>
</feature>
<feature type="transmembrane region" description="Helical" evidence="9">
    <location>
        <begin position="408"/>
        <end position="425"/>
    </location>
</feature>
<keyword evidence="6 8" id="KW-1133">Transmembrane helix</keyword>
<dbReference type="Pfam" id="PF00860">
    <property type="entry name" value="Xan_ur_permease"/>
    <property type="match status" value="1"/>
</dbReference>
<evidence type="ECO:0000313" key="10">
    <source>
        <dbReference type="EMBL" id="BCX30894.1"/>
    </source>
</evidence>
<evidence type="ECO:0000256" key="8">
    <source>
        <dbReference type="PIRNR" id="PIRNR005353"/>
    </source>
</evidence>
<keyword evidence="11" id="KW-1185">Reference proteome</keyword>
<feature type="transmembrane region" description="Helical" evidence="9">
    <location>
        <begin position="385"/>
        <end position="402"/>
    </location>
</feature>
<feature type="transmembrane region" description="Helical" evidence="9">
    <location>
        <begin position="143"/>
        <end position="164"/>
    </location>
</feature>
<evidence type="ECO:0000256" key="1">
    <source>
        <dbReference type="ARBA" id="ARBA00004651"/>
    </source>
</evidence>
<evidence type="ECO:0000256" key="2">
    <source>
        <dbReference type="ARBA" id="ARBA00005697"/>
    </source>
</evidence>
<evidence type="ECO:0000256" key="6">
    <source>
        <dbReference type="ARBA" id="ARBA00022989"/>
    </source>
</evidence>
<proteinExistence type="inferred from homology"/>
<reference evidence="10 11" key="1">
    <citation type="submission" date="2021-05" db="EMBL/GenBank/DDBJ databases">
        <title>Complete Genome Sequence of Latilactobacillus sp. Strain WDN19, a High D-Aspartate-producing Lactic Acid Bacterium Isolated from a Japanese Pickle.</title>
        <authorList>
            <person name="Kajitani K."/>
            <person name="Takahashi S."/>
        </authorList>
    </citation>
    <scope>NUCLEOTIDE SEQUENCE [LARGE SCALE GENOMIC DNA]</scope>
    <source>
        <strain evidence="10 11">WDN19</strain>
    </source>
</reference>
<dbReference type="InterPro" id="IPR006043">
    <property type="entry name" value="NCS2"/>
</dbReference>
<feature type="transmembrane region" description="Helical" evidence="9">
    <location>
        <begin position="335"/>
        <end position="355"/>
    </location>
</feature>
<keyword evidence="7 8" id="KW-0472">Membrane</keyword>
<protein>
    <submittedName>
        <fullName evidence="10">Guanine permease</fullName>
    </submittedName>
</protein>
<feature type="transmembrane region" description="Helical" evidence="9">
    <location>
        <begin position="184"/>
        <end position="201"/>
    </location>
</feature>
<organism evidence="10 11">
    <name type="scientific">Latilactobacillus curvatus</name>
    <name type="common">Lactobacillus curvatus</name>
    <dbReference type="NCBI Taxonomy" id="28038"/>
    <lineage>
        <taxon>Bacteria</taxon>
        <taxon>Bacillati</taxon>
        <taxon>Bacillota</taxon>
        <taxon>Bacilli</taxon>
        <taxon>Lactobacillales</taxon>
        <taxon>Lactobacillaceae</taxon>
        <taxon>Latilactobacillus</taxon>
    </lineage>
</organism>
<keyword evidence="3 8" id="KW-0813">Transport</keyword>
<dbReference type="Proteomes" id="UP000825100">
    <property type="component" value="Chromosome"/>
</dbReference>
<dbReference type="PIRSF" id="PIRSF005353">
    <property type="entry name" value="PbuG"/>
    <property type="match status" value="1"/>
</dbReference>